<protein>
    <submittedName>
        <fullName evidence="5">Poly-gamma-glutamate synthesis protein (Capsule biosynthesis protein)</fullName>
    </submittedName>
</protein>
<organism evidence="5 6">
    <name type="scientific">Streptosporangium becharense</name>
    <dbReference type="NCBI Taxonomy" id="1816182"/>
    <lineage>
        <taxon>Bacteria</taxon>
        <taxon>Bacillati</taxon>
        <taxon>Actinomycetota</taxon>
        <taxon>Actinomycetes</taxon>
        <taxon>Streptosporangiales</taxon>
        <taxon>Streptosporangiaceae</taxon>
        <taxon>Streptosporangium</taxon>
    </lineage>
</organism>
<dbReference type="PROSITE" id="PS51257">
    <property type="entry name" value="PROKAR_LIPOPROTEIN"/>
    <property type="match status" value="1"/>
</dbReference>
<reference evidence="5 6" key="1">
    <citation type="submission" date="2020-08" db="EMBL/GenBank/DDBJ databases">
        <title>Sequencing the genomes of 1000 actinobacteria strains.</title>
        <authorList>
            <person name="Klenk H.-P."/>
        </authorList>
    </citation>
    <scope>NUCLEOTIDE SEQUENCE [LARGE SCALE GENOMIC DNA]</scope>
    <source>
        <strain evidence="5 6">DSM 46887</strain>
    </source>
</reference>
<dbReference type="InterPro" id="IPR052169">
    <property type="entry name" value="CW_Biosynth-Accessory"/>
</dbReference>
<proteinExistence type="inferred from homology"/>
<dbReference type="SUPFAM" id="SSF56300">
    <property type="entry name" value="Metallo-dependent phosphatases"/>
    <property type="match status" value="1"/>
</dbReference>
<dbReference type="SMART" id="SM00854">
    <property type="entry name" value="PGA_cap"/>
    <property type="match status" value="1"/>
</dbReference>
<evidence type="ECO:0000313" key="5">
    <source>
        <dbReference type="EMBL" id="MBB5819985.1"/>
    </source>
</evidence>
<keyword evidence="6" id="KW-1185">Reference proteome</keyword>
<dbReference type="EMBL" id="JACHMP010000001">
    <property type="protein sequence ID" value="MBB5819985.1"/>
    <property type="molecule type" value="Genomic_DNA"/>
</dbReference>
<accession>A0A7W9MGM2</accession>
<name>A0A7W9MGM2_9ACTN</name>
<dbReference type="Gene3D" id="3.60.21.10">
    <property type="match status" value="1"/>
</dbReference>
<feature type="domain" description="Capsule synthesis protein CapA" evidence="4">
    <location>
        <begin position="61"/>
        <end position="303"/>
    </location>
</feature>
<gene>
    <name evidence="5" type="ORF">F4562_003047</name>
</gene>
<dbReference type="AlphaFoldDB" id="A0A7W9MGM2"/>
<dbReference type="Proteomes" id="UP000540685">
    <property type="component" value="Unassembled WGS sequence"/>
</dbReference>
<feature type="region of interest" description="Disordered" evidence="2">
    <location>
        <begin position="28"/>
        <end position="61"/>
    </location>
</feature>
<dbReference type="PANTHER" id="PTHR33393">
    <property type="entry name" value="POLYGLUTAMINE SYNTHESIS ACCESSORY PROTEIN RV0574C-RELATED"/>
    <property type="match status" value="1"/>
</dbReference>
<dbReference type="Pfam" id="PF09587">
    <property type="entry name" value="PGA_cap"/>
    <property type="match status" value="1"/>
</dbReference>
<dbReference type="InterPro" id="IPR019079">
    <property type="entry name" value="Capsule_synth_CapA"/>
</dbReference>
<dbReference type="InterPro" id="IPR029052">
    <property type="entry name" value="Metallo-depent_PP-like"/>
</dbReference>
<feature type="signal peptide" evidence="3">
    <location>
        <begin position="1"/>
        <end position="22"/>
    </location>
</feature>
<sequence length="371" mass="39037">MDTYTARRLAAATAMIVSAAFAAACSPAESAAPGSPPDVAEKPTTSSSPARKATPERRPFTISFGGDVHFEGVLRTRLNADPKTALGPIAKVFKRSDLAMINLETAITTGGTPAPGKQYTFRAPASALTALKAAGVDVASMANNHGMDYMQSGLADSLAAIERSRFPVVGVGANEDEAYKPWRTTVNGNRISIIGATQVLDSEFIQAWTAAGDKGGLASAKNEARLIQEVRRARRNSDTVIVHLHWGTELQKCPNEAQRGLAPKLVAAGADVIVGGHAHILLGGGYLKSSYVNYGLGNFVFYNWGPETGKTGVLTLTIDGRKVLKDEWTPATIQGGVPIPLTGTSRQQAIAGWKDLRGCTGLSAKPTDPGR</sequence>
<evidence type="ECO:0000256" key="3">
    <source>
        <dbReference type="SAM" id="SignalP"/>
    </source>
</evidence>
<dbReference type="PANTHER" id="PTHR33393:SF13">
    <property type="entry name" value="PGA BIOSYNTHESIS PROTEIN CAPA"/>
    <property type="match status" value="1"/>
</dbReference>
<evidence type="ECO:0000256" key="1">
    <source>
        <dbReference type="ARBA" id="ARBA00005662"/>
    </source>
</evidence>
<dbReference type="CDD" id="cd07381">
    <property type="entry name" value="MPP_CapA"/>
    <property type="match status" value="1"/>
</dbReference>
<dbReference type="RefSeq" id="WP_184537511.1">
    <property type="nucleotide sequence ID" value="NZ_JACHMP010000001.1"/>
</dbReference>
<comment type="similarity">
    <text evidence="1">Belongs to the CapA family.</text>
</comment>
<evidence type="ECO:0000313" key="6">
    <source>
        <dbReference type="Proteomes" id="UP000540685"/>
    </source>
</evidence>
<keyword evidence="3" id="KW-0732">Signal</keyword>
<evidence type="ECO:0000259" key="4">
    <source>
        <dbReference type="SMART" id="SM00854"/>
    </source>
</evidence>
<evidence type="ECO:0000256" key="2">
    <source>
        <dbReference type="SAM" id="MobiDB-lite"/>
    </source>
</evidence>
<comment type="caution">
    <text evidence="5">The sequence shown here is derived from an EMBL/GenBank/DDBJ whole genome shotgun (WGS) entry which is preliminary data.</text>
</comment>
<feature type="chain" id="PRO_5038372610" evidence="3">
    <location>
        <begin position="23"/>
        <end position="371"/>
    </location>
</feature>